<dbReference type="EMBL" id="CP002039">
    <property type="protein sequence ID" value="ADJ62254.1"/>
    <property type="molecule type" value="Genomic_DNA"/>
</dbReference>
<evidence type="ECO:0000313" key="2">
    <source>
        <dbReference type="EMBL" id="ADJ62254.1"/>
    </source>
</evidence>
<proteinExistence type="predicted"/>
<dbReference type="RefSeq" id="WP_013232771.1">
    <property type="nucleotide sequence ID" value="NC_014323.1"/>
</dbReference>
<evidence type="ECO:0000256" key="1">
    <source>
        <dbReference type="SAM" id="Phobius"/>
    </source>
</evidence>
<accession>D8IZD4</accession>
<sequence>MKSRILFFLAGTVTASLFFYGYLVWKSNITKIHRLTTPLQLSTEQASNGMLPVGTSLYYDTSFPEGFSRYKIYVNIDRMPLELETLQDPTMIDPVEATAFSQDAVVNRLRNHPFTKDELRAIINSGYLSKDDIKEVLSEFTDGK</sequence>
<name>D8IZD4_HERSS</name>
<gene>
    <name evidence="2" type="ordered locus">Hsero_0735</name>
</gene>
<organism evidence="2 3">
    <name type="scientific">Herbaspirillum seropedicae (strain SmR1)</name>
    <dbReference type="NCBI Taxonomy" id="757424"/>
    <lineage>
        <taxon>Bacteria</taxon>
        <taxon>Pseudomonadati</taxon>
        <taxon>Pseudomonadota</taxon>
        <taxon>Betaproteobacteria</taxon>
        <taxon>Burkholderiales</taxon>
        <taxon>Oxalobacteraceae</taxon>
        <taxon>Herbaspirillum</taxon>
    </lineage>
</organism>
<dbReference type="eggNOG" id="ENOG5032WM4">
    <property type="taxonomic scope" value="Bacteria"/>
</dbReference>
<evidence type="ECO:0000313" key="3">
    <source>
        <dbReference type="Proteomes" id="UP000000329"/>
    </source>
</evidence>
<keyword evidence="1" id="KW-1133">Transmembrane helix</keyword>
<dbReference type="STRING" id="757424.Hsero_0735"/>
<keyword evidence="1" id="KW-0472">Membrane</keyword>
<dbReference type="GeneID" id="29393135"/>
<dbReference type="Proteomes" id="UP000000329">
    <property type="component" value="Chromosome"/>
</dbReference>
<feature type="transmembrane region" description="Helical" evidence="1">
    <location>
        <begin position="6"/>
        <end position="25"/>
    </location>
</feature>
<dbReference type="OrthoDB" id="6896040at2"/>
<dbReference type="KEGG" id="hse:Hsero_0735"/>
<reference evidence="2 3" key="1">
    <citation type="submission" date="2010-04" db="EMBL/GenBank/DDBJ databases">
        <title>The genome of Herbaspirillum seropedicae SmR1, an endophytic, nitrogen-fixing, plant-growth promoting beta-Proteobacteria.</title>
        <authorList>
            <person name="Pedrosa F.O."/>
            <person name="Monteiro R.A."/>
            <person name="Wassem R."/>
            <person name="Cruz L.M."/>
            <person name="Ayub R.A."/>
            <person name="Colauto N.B."/>
            <person name="Fernandez M.A."/>
            <person name="Fungaro M.H.P."/>
            <person name="Grisard E.C."/>
            <person name="Hungria M."/>
            <person name="Madeira H.M.F."/>
            <person name="Nodari R.O."/>
            <person name="Osaku C.A."/>
            <person name="Petzl-Erler M.L."/>
            <person name="Terenzi H."/>
            <person name="Vieira L.G.E."/>
            <person name="Almeida M.I.M."/>
            <person name="Alves L.R."/>
            <person name="Arantes O.M.N."/>
            <person name="Balsanelli E."/>
            <person name="Barcellos F.G."/>
            <person name="Baura V.A."/>
            <person name="Binde D.R."/>
            <person name="Campo R.J."/>
            <person name="Chubatsu L.S."/>
            <person name="Chueire L.M.O."/>
            <person name="Ciferri R.R."/>
            <person name="Correa L.C."/>
            <person name="da Conceicao Silva J.L."/>
            <person name="Dabul A.N.G."/>
            <person name="Dambros B.P."/>
            <person name="Faoro H."/>
            <person name="Favetti A."/>
            <person name="Friedermann G."/>
            <person name="Furlaneto M.C."/>
            <person name="Gasques L.S."/>
            <person name="Gimenes C.C.T."/>
            <person name="Gioppo N.M.R."/>
            <person name="Glienke-Blanco C."/>
            <person name="Godoy L.P."/>
            <person name="Guerra M.P."/>
            <person name="Karp S."/>
            <person name="Kava-Cordeiro V."/>
            <person name="Margarido V.P."/>
            <person name="Mathioni S.M."/>
            <person name="Menck-Soares M.A."/>
            <person name="Murace N.K."/>
            <person name="Nicolas M.F."/>
            <person name="Oliveira C.E.C."/>
            <person name="Pagnan N.A.B."/>
            <person name="Pamphile J.A."/>
            <person name="Patussi E.V."/>
            <person name="Pereira L.F.P."/>
            <person name="Pereira-Ferrari L."/>
            <person name="Pinto F.G.S."/>
            <person name="Precoma C."/>
            <person name="Prioli A.J."/>
            <person name="Prioli S.M.A.P."/>
            <person name="Raittz R.T."/>
            <person name="Ramos H.J.O."/>
            <person name="Ribeiro E.M.S.F."/>
            <person name="Rigo L.U."/>
            <person name="Rocha C.L.M.S.C."/>
            <person name="Rocha S.N."/>
            <person name="Santos K."/>
            <person name="Satori D."/>
            <person name="Silva A.G."/>
            <person name="Simao R.C.G."/>
            <person name="Soares M.A.M."/>
            <person name="Souza E.M."/>
            <person name="Steffens M.B.R."/>
            <person name="Steindel M."/>
            <person name="Tadra-Sfeir M.Z."/>
            <person name="Takahashi E.K."/>
            <person name="Torres R.A."/>
            <person name="Valle J.S."/>
            <person name="Vernal J.I."/>
            <person name="Vilas-Boas L.A."/>
            <person name="Watanabe M.A.E."/>
            <person name="Weiss V.A."/>
            <person name="Yates M.A."/>
            <person name="Souza E.M."/>
        </authorList>
    </citation>
    <scope>NUCLEOTIDE SEQUENCE [LARGE SCALE GENOMIC DNA]</scope>
    <source>
        <strain evidence="2 3">SmR1</strain>
    </source>
</reference>
<keyword evidence="1 2" id="KW-0812">Transmembrane</keyword>
<dbReference type="AlphaFoldDB" id="D8IZD4"/>
<keyword evidence="3" id="KW-1185">Reference proteome</keyword>
<dbReference type="HOGENOM" id="CLU_136121_0_0_4"/>
<protein>
    <submittedName>
        <fullName evidence="2">Transmembrane protein</fullName>
    </submittedName>
</protein>